<keyword evidence="4" id="KW-0274">FAD</keyword>
<gene>
    <name evidence="7" type="ORF">BST29_10655</name>
</gene>
<evidence type="ECO:0000256" key="4">
    <source>
        <dbReference type="ARBA" id="ARBA00022827"/>
    </source>
</evidence>
<sequence length="341" mass="36106">MNMAAVDKDLAEMMNGVFANYRNQTQHNSGIAVWDNDLWAQLEELGLTRLTGGEHAGGSGAGWLEAAELLRAAVWHGVRVPLAEHDLLAGWLLEAAGLPADGARRSVCTLDQAGVAHSVPWAAQADKVVTVWRAGDTYLVADLPVSALRIHGGVNIADEPRDAVTADLAALSGTPVPDAVVDQLWLRGALARGLQVCAALDRILDLSLRHSAERVQFGRPLAKFQAVQHLIADIAAEASLAGAATEGALAEAVRTDWSGQHLHLRVAVARSCAGHAASVAVRNAHQVHGAIGTTREHRLAGFTTAALAWRSEFGSVHHWDDQLTAAALTAGRDNLWSLITA</sequence>
<dbReference type="SUPFAM" id="SSF47203">
    <property type="entry name" value="Acyl-CoA dehydrogenase C-terminal domain-like"/>
    <property type="match status" value="1"/>
</dbReference>
<dbReference type="InterPro" id="IPR037069">
    <property type="entry name" value="AcylCoA_DH/ox_N_sf"/>
</dbReference>
<dbReference type="Gene3D" id="1.10.540.10">
    <property type="entry name" value="Acyl-CoA dehydrogenase/oxidase, N-terminal domain"/>
    <property type="match status" value="1"/>
</dbReference>
<comment type="caution">
    <text evidence="7">The sequence shown here is derived from an EMBL/GenBank/DDBJ whole genome shotgun (WGS) entry which is preliminary data.</text>
</comment>
<evidence type="ECO:0000256" key="2">
    <source>
        <dbReference type="ARBA" id="ARBA00009347"/>
    </source>
</evidence>
<dbReference type="InterPro" id="IPR009100">
    <property type="entry name" value="AcylCoA_DH/oxidase_NM_dom_sf"/>
</dbReference>
<evidence type="ECO:0000256" key="1">
    <source>
        <dbReference type="ARBA" id="ARBA00001974"/>
    </source>
</evidence>
<feature type="domain" description="Acyl-CoA dehydrogenase/oxidase C-terminal" evidence="6">
    <location>
        <begin position="191"/>
        <end position="310"/>
    </location>
</feature>
<name>A0ABX3SSD4_MYCMA</name>
<dbReference type="InterPro" id="IPR036250">
    <property type="entry name" value="AcylCo_DH-like_C"/>
</dbReference>
<dbReference type="EMBL" id="MVHV01000009">
    <property type="protein sequence ID" value="ORA82868.1"/>
    <property type="molecule type" value="Genomic_DNA"/>
</dbReference>
<evidence type="ECO:0000313" key="7">
    <source>
        <dbReference type="EMBL" id="ORA82868.1"/>
    </source>
</evidence>
<dbReference type="SUPFAM" id="SSF56645">
    <property type="entry name" value="Acyl-CoA dehydrogenase NM domain-like"/>
    <property type="match status" value="1"/>
</dbReference>
<proteinExistence type="inferred from homology"/>
<keyword evidence="5" id="KW-0560">Oxidoreductase</keyword>
<keyword evidence="8" id="KW-1185">Reference proteome</keyword>
<protein>
    <submittedName>
        <fullName evidence="7">Acyl-CoA dehydrogenase</fullName>
    </submittedName>
</protein>
<comment type="similarity">
    <text evidence="2">Belongs to the acyl-CoA dehydrogenase family.</text>
</comment>
<dbReference type="Proteomes" id="UP000243140">
    <property type="component" value="Unassembled WGS sequence"/>
</dbReference>
<dbReference type="PANTHER" id="PTHR43884:SF20">
    <property type="entry name" value="ACYL-COA DEHYDROGENASE FADE28"/>
    <property type="match status" value="1"/>
</dbReference>
<dbReference type="Gene3D" id="1.20.140.10">
    <property type="entry name" value="Butyryl-CoA Dehydrogenase, subunit A, domain 3"/>
    <property type="match status" value="1"/>
</dbReference>
<organism evidence="7 8">
    <name type="scientific">Mycobacterium malmoense</name>
    <dbReference type="NCBI Taxonomy" id="1780"/>
    <lineage>
        <taxon>Bacteria</taxon>
        <taxon>Bacillati</taxon>
        <taxon>Actinomycetota</taxon>
        <taxon>Actinomycetes</taxon>
        <taxon>Mycobacteriales</taxon>
        <taxon>Mycobacteriaceae</taxon>
        <taxon>Mycobacterium</taxon>
    </lineage>
</organism>
<reference evidence="7 8" key="1">
    <citation type="submission" date="2017-02" db="EMBL/GenBank/DDBJ databases">
        <title>The new phylogeny of genus Mycobacterium.</title>
        <authorList>
            <person name="Tortoli E."/>
            <person name="Trovato A."/>
            <person name="Cirillo D.M."/>
        </authorList>
    </citation>
    <scope>NUCLEOTIDE SEQUENCE [LARGE SCALE GENOMIC DNA]</scope>
    <source>
        <strain evidence="7 8">IP1130001</strain>
    </source>
</reference>
<evidence type="ECO:0000259" key="6">
    <source>
        <dbReference type="Pfam" id="PF00441"/>
    </source>
</evidence>
<evidence type="ECO:0000256" key="5">
    <source>
        <dbReference type="ARBA" id="ARBA00023002"/>
    </source>
</evidence>
<dbReference type="InterPro" id="IPR009075">
    <property type="entry name" value="AcylCo_DH/oxidase_C"/>
</dbReference>
<comment type="cofactor">
    <cofactor evidence="1">
        <name>FAD</name>
        <dbReference type="ChEBI" id="CHEBI:57692"/>
    </cofactor>
</comment>
<accession>A0ABX3SSD4</accession>
<evidence type="ECO:0000256" key="3">
    <source>
        <dbReference type="ARBA" id="ARBA00022630"/>
    </source>
</evidence>
<dbReference type="Pfam" id="PF00441">
    <property type="entry name" value="Acyl-CoA_dh_1"/>
    <property type="match status" value="1"/>
</dbReference>
<dbReference type="PANTHER" id="PTHR43884">
    <property type="entry name" value="ACYL-COA DEHYDROGENASE"/>
    <property type="match status" value="1"/>
</dbReference>
<dbReference type="RefSeq" id="WP_230981691.1">
    <property type="nucleotide sequence ID" value="NZ_CP060015.1"/>
</dbReference>
<evidence type="ECO:0000313" key="8">
    <source>
        <dbReference type="Proteomes" id="UP000243140"/>
    </source>
</evidence>
<keyword evidence="3" id="KW-0285">Flavoprotein</keyword>